<feature type="transmembrane region" description="Helical" evidence="1">
    <location>
        <begin position="963"/>
        <end position="983"/>
    </location>
</feature>
<feature type="transmembrane region" description="Helical" evidence="1">
    <location>
        <begin position="513"/>
        <end position="536"/>
    </location>
</feature>
<gene>
    <name evidence="2" type="ORF">HDF12_003149</name>
</gene>
<keyword evidence="1" id="KW-0472">Membrane</keyword>
<dbReference type="Gene3D" id="3.30.70.1430">
    <property type="entry name" value="Multidrug efflux transporter AcrB pore domain"/>
    <property type="match status" value="2"/>
</dbReference>
<evidence type="ECO:0000313" key="3">
    <source>
        <dbReference type="Proteomes" id="UP000534186"/>
    </source>
</evidence>
<evidence type="ECO:0000313" key="2">
    <source>
        <dbReference type="EMBL" id="NYF52750.1"/>
    </source>
</evidence>
<feature type="transmembrane region" description="Helical" evidence="1">
    <location>
        <begin position="567"/>
        <end position="589"/>
    </location>
</feature>
<dbReference type="PANTHER" id="PTHR32063">
    <property type="match status" value="1"/>
</dbReference>
<feature type="transmembrane region" description="Helical" evidence="1">
    <location>
        <begin position="931"/>
        <end position="951"/>
    </location>
</feature>
<feature type="transmembrane region" description="Helical" evidence="1">
    <location>
        <begin position="14"/>
        <end position="34"/>
    </location>
</feature>
<dbReference type="Gene3D" id="3.30.70.1440">
    <property type="entry name" value="Multidrug efflux transporter AcrB pore domain"/>
    <property type="match status" value="1"/>
</dbReference>
<feature type="transmembrane region" description="Helical" evidence="1">
    <location>
        <begin position="430"/>
        <end position="449"/>
    </location>
</feature>
<feature type="transmembrane region" description="Helical" evidence="1">
    <location>
        <begin position="1036"/>
        <end position="1062"/>
    </location>
</feature>
<dbReference type="EMBL" id="JACCCV010000002">
    <property type="protein sequence ID" value="NYF52750.1"/>
    <property type="molecule type" value="Genomic_DNA"/>
</dbReference>
<feature type="transmembrane region" description="Helical" evidence="1">
    <location>
        <begin position="1003"/>
        <end position="1024"/>
    </location>
</feature>
<dbReference type="Gene3D" id="1.20.1640.10">
    <property type="entry name" value="Multidrug efflux transporter AcrB transmembrane domain"/>
    <property type="match status" value="3"/>
</dbReference>
<dbReference type="GO" id="GO:0042910">
    <property type="term" value="F:xenobiotic transmembrane transporter activity"/>
    <property type="evidence" value="ECO:0007669"/>
    <property type="project" value="TreeGrafter"/>
</dbReference>
<dbReference type="InterPro" id="IPR001036">
    <property type="entry name" value="Acrflvin-R"/>
</dbReference>
<dbReference type="GO" id="GO:0005886">
    <property type="term" value="C:plasma membrane"/>
    <property type="evidence" value="ECO:0007669"/>
    <property type="project" value="TreeGrafter"/>
</dbReference>
<keyword evidence="1" id="KW-1133">Transmembrane helix</keyword>
<reference evidence="2 3" key="1">
    <citation type="submission" date="2020-07" db="EMBL/GenBank/DDBJ databases">
        <title>Genomic Encyclopedia of Type Strains, Phase IV (KMG-V): Genome sequencing to study the core and pangenomes of soil and plant-associated prokaryotes.</title>
        <authorList>
            <person name="Whitman W."/>
        </authorList>
    </citation>
    <scope>NUCLEOTIDE SEQUENCE [LARGE SCALE GENOMIC DNA]</scope>
    <source>
        <strain evidence="2 3">M8UP30</strain>
    </source>
</reference>
<sequence>MIRKLVDFALNNRWLILGLAIMLFAWGIVSFHNLPVEAYPDVANNYVQIITQWPGRAAEEIEQQVTIPLEIGMAGIPHMTHLRSTSLAGISSLNLIFDDDSVNDWNREKVLERLAQVTLPTGIQPQMGTDWSPVGQIYWYTLRSTNPLYDNMDLKSLEDWTIEKQFKSVPGVVDDSSFGGMTREYQVRVDPDKLVAYGLSIGQVEQQLANNNTNAGGSFIEQGQQQINVREVGLYKNVHDIEETVLKTQSGTALRVKDIATVAQGPKIRLGQIGKACRAGGLPLTDPPGSWTANDPCVDHQDKPGSSKAIHREDGKIVDDGDVVEGIVALQKGDDSEFALAGIHKKVDELNNRVLPPGVKVVPFLDRSDLLHYTTHTVLHNLTEGIILVVIILFLFLGNVRGALIVSLTIPFALLFASICLDLRHIPANLLSLGALDFGMVVDGAVVMVENIVRHLSHQRKDSLSPAEQIREAAHEVQRPVFYAIGIIITAYLPIFTLQAVEGRLFQPMAWTVAFALLGALVFSMLIAPVLASLLFPNGTTEWQNPVMAWLTDRYRHSARWAIEHRYVTLSVAGGALALALFLGLSGVIGSEFLPHLDEGAIWVRGTLAPSTGPTESLRVMNQARITLSSFPEVTQVVSQTGRPDDGTDVTGFFNTEYFVDLKPKEAWRPVFKKNKDELIGAMDRELEKMPGVIWNFSQPISDNVEEAVSGVKGELAVKIYGDDLKTLEAKGDQIVSIMTKIKGVSDLGLFRVIGQPNLNYTVNRSAAARFGINVADIQDAIQTAVGGNAVSQVLQGEARYDLVVRYLPQYRDTQEAINNIRLLSPSGERVSLAQLTNISMEDGAETISREGGQRFVAIKYSVRNRDLGSTVEEAIAKVNEQVKLPPGYKIDWAGEYESQKRSSRRLMLVLPVTILIIFIILYSMFHSGKWAGLILVNVSMAPVGGLLALLLTHTNFSVSSGVGFLALFGVSVQTGVIMLEYINQMRVRGHSIEESAIEGAVLRLRPIMMTMLVATLGLLPAATSHGIGSDSQRPFAMVIVGGLIGALLISVFLLPTLYVWIARPDDVLPTPETEFEN</sequence>
<feature type="transmembrane region" description="Helical" evidence="1">
    <location>
        <begin position="378"/>
        <end position="397"/>
    </location>
</feature>
<accession>A0A7Y9NNP9</accession>
<dbReference type="InterPro" id="IPR027463">
    <property type="entry name" value="AcrB_DN_DC_subdom"/>
</dbReference>
<protein>
    <submittedName>
        <fullName evidence="2">Cobalt-zinc-cadmium resistance protein CzcA</fullName>
    </submittedName>
</protein>
<dbReference type="SUPFAM" id="SSF82866">
    <property type="entry name" value="Multidrug efflux transporter AcrB transmembrane domain"/>
    <property type="match status" value="2"/>
</dbReference>
<dbReference type="SUPFAM" id="SSF82714">
    <property type="entry name" value="Multidrug efflux transporter AcrB TolC docking domain, DN and DC subdomains"/>
    <property type="match status" value="2"/>
</dbReference>
<keyword evidence="1" id="KW-0812">Transmembrane</keyword>
<dbReference type="AlphaFoldDB" id="A0A7Y9NNP9"/>
<dbReference type="SUPFAM" id="SSF82693">
    <property type="entry name" value="Multidrug efflux transporter AcrB pore domain, PN1, PN2, PC1 and PC2 subdomains"/>
    <property type="match status" value="2"/>
</dbReference>
<feature type="transmembrane region" description="Helical" evidence="1">
    <location>
        <begin position="907"/>
        <end position="925"/>
    </location>
</feature>
<feature type="transmembrane region" description="Helical" evidence="1">
    <location>
        <begin position="403"/>
        <end position="423"/>
    </location>
</feature>
<feature type="transmembrane region" description="Helical" evidence="1">
    <location>
        <begin position="481"/>
        <end position="501"/>
    </location>
</feature>
<organism evidence="2 3">
    <name type="scientific">Tunturiibacter lichenicola</name>
    <dbReference type="NCBI Taxonomy" id="2051959"/>
    <lineage>
        <taxon>Bacteria</taxon>
        <taxon>Pseudomonadati</taxon>
        <taxon>Acidobacteriota</taxon>
        <taxon>Terriglobia</taxon>
        <taxon>Terriglobales</taxon>
        <taxon>Acidobacteriaceae</taxon>
        <taxon>Tunturiibacter</taxon>
    </lineage>
</organism>
<dbReference type="Gene3D" id="3.30.70.1320">
    <property type="entry name" value="Multidrug efflux transporter AcrB pore domain like"/>
    <property type="match status" value="2"/>
</dbReference>
<dbReference type="Gene3D" id="3.30.2090.10">
    <property type="entry name" value="Multidrug efflux transporter AcrB TolC docking domain, DN and DC subdomains"/>
    <property type="match status" value="2"/>
</dbReference>
<dbReference type="Proteomes" id="UP000534186">
    <property type="component" value="Unassembled WGS sequence"/>
</dbReference>
<dbReference type="PANTHER" id="PTHR32063:SF12">
    <property type="entry name" value="CATION EFFLUX SYSTEM PROTEIN"/>
    <property type="match status" value="1"/>
</dbReference>
<proteinExistence type="predicted"/>
<evidence type="ECO:0000256" key="1">
    <source>
        <dbReference type="SAM" id="Phobius"/>
    </source>
</evidence>
<dbReference type="PRINTS" id="PR00702">
    <property type="entry name" value="ACRIFLAVINRP"/>
</dbReference>
<dbReference type="Pfam" id="PF00873">
    <property type="entry name" value="ACR_tran"/>
    <property type="match status" value="2"/>
</dbReference>
<comment type="caution">
    <text evidence="2">The sequence shown here is derived from an EMBL/GenBank/DDBJ whole genome shotgun (WGS) entry which is preliminary data.</text>
</comment>
<name>A0A7Y9NNP9_9BACT</name>